<reference evidence="3" key="1">
    <citation type="journal article" date="2021" name="Syst. Appl. Microbiol.">
        <title>Roseomonas hellenica sp. nov., isolated from roots of wild-growing Alkanna tinctoria.</title>
        <authorList>
            <person name="Rat A."/>
            <person name="Naranjo H.D."/>
            <person name="Lebbe L."/>
            <person name="Cnockaert M."/>
            <person name="Krigas N."/>
            <person name="Grigoriadou K."/>
            <person name="Maloupa E."/>
            <person name="Willems A."/>
        </authorList>
    </citation>
    <scope>NUCLEOTIDE SEQUENCE [LARGE SCALE GENOMIC DNA]</scope>
    <source>
        <strain evidence="3">LMG 31159</strain>
    </source>
</reference>
<gene>
    <name evidence="2" type="ORF">GXW78_10745</name>
</gene>
<dbReference type="PANTHER" id="PTHR42928">
    <property type="entry name" value="TRICARBOXYLATE-BINDING PROTEIN"/>
    <property type="match status" value="1"/>
</dbReference>
<evidence type="ECO:0000256" key="1">
    <source>
        <dbReference type="ARBA" id="ARBA00006987"/>
    </source>
</evidence>
<comment type="similarity">
    <text evidence="1">Belongs to the UPF0065 (bug) family.</text>
</comment>
<dbReference type="Proteomes" id="UP000698752">
    <property type="component" value="Unassembled WGS sequence"/>
</dbReference>
<dbReference type="RefSeq" id="WP_211868635.1">
    <property type="nucleotide sequence ID" value="NZ_JAAEDI010000010.1"/>
</dbReference>
<dbReference type="Gene3D" id="3.40.190.150">
    <property type="entry name" value="Bordetella uptake gene, domain 1"/>
    <property type="match status" value="1"/>
</dbReference>
<sequence length="325" mass="34382">MITRRLLPGLLAGAALAVPRILRAQEVFPSRPIRMVVGFPAGQATDIGARVIAAKMTAGLGVPVVVDNRPGATGIMAHDIVKAAAPDGYTLQMASSGTLAINPTLFRNLSYDPLRDHTAIALVNTSPMFLVATNEIPVRTLTEMIAYVRARPGQVSYGSGGSGTTAHIGMEMLKQAANIDMLHVPYRGSPPMVTDLIAGRVQFAFDSSSSMLPHIVAGRVRAIASSSQQRSDRAPDIPTVAESGFPEFLALTWAGLVGPANMPPEIVQRLNAEVNRAMAQPDVIAHYTSLASTLVGGTPAEFRTFLESEIHRWAGAVRASGAQVD</sequence>
<keyword evidence="3" id="KW-1185">Reference proteome</keyword>
<proteinExistence type="inferred from homology"/>
<dbReference type="InterPro" id="IPR005064">
    <property type="entry name" value="BUG"/>
</dbReference>
<organism evidence="2 3">
    <name type="scientific">Neoroseomonas terrae</name>
    <dbReference type="NCBI Taxonomy" id="424799"/>
    <lineage>
        <taxon>Bacteria</taxon>
        <taxon>Pseudomonadati</taxon>
        <taxon>Pseudomonadota</taxon>
        <taxon>Alphaproteobacteria</taxon>
        <taxon>Acetobacterales</taxon>
        <taxon>Acetobacteraceae</taxon>
        <taxon>Neoroseomonas</taxon>
    </lineage>
</organism>
<dbReference type="PIRSF" id="PIRSF017082">
    <property type="entry name" value="YflP"/>
    <property type="match status" value="1"/>
</dbReference>
<dbReference type="Pfam" id="PF03401">
    <property type="entry name" value="TctC"/>
    <property type="match status" value="1"/>
</dbReference>
<evidence type="ECO:0000313" key="3">
    <source>
        <dbReference type="Proteomes" id="UP000698752"/>
    </source>
</evidence>
<dbReference type="SUPFAM" id="SSF53850">
    <property type="entry name" value="Periplasmic binding protein-like II"/>
    <property type="match status" value="1"/>
</dbReference>
<dbReference type="Gene3D" id="3.40.190.10">
    <property type="entry name" value="Periplasmic binding protein-like II"/>
    <property type="match status" value="1"/>
</dbReference>
<dbReference type="PANTHER" id="PTHR42928:SF5">
    <property type="entry name" value="BLR1237 PROTEIN"/>
    <property type="match status" value="1"/>
</dbReference>
<comment type="caution">
    <text evidence="2">The sequence shown here is derived from an EMBL/GenBank/DDBJ whole genome shotgun (WGS) entry which is preliminary data.</text>
</comment>
<name>A0ABS5EGJ1_9PROT</name>
<evidence type="ECO:0000313" key="2">
    <source>
        <dbReference type="EMBL" id="MBR0650141.1"/>
    </source>
</evidence>
<dbReference type="InterPro" id="IPR042100">
    <property type="entry name" value="Bug_dom1"/>
</dbReference>
<accession>A0ABS5EGJ1</accession>
<dbReference type="EMBL" id="JAAEDI010000010">
    <property type="protein sequence ID" value="MBR0650141.1"/>
    <property type="molecule type" value="Genomic_DNA"/>
</dbReference>
<protein>
    <submittedName>
        <fullName evidence="2">Tripartite tricarboxylate transporter substrate binding protein</fullName>
    </submittedName>
</protein>
<dbReference type="CDD" id="cd13578">
    <property type="entry name" value="PBP2_Bug27"/>
    <property type="match status" value="1"/>
</dbReference>